<feature type="domain" description="Polyphosphate kinase middle" evidence="8">
    <location>
        <begin position="126"/>
        <end position="311"/>
    </location>
</feature>
<dbReference type="InterPro" id="IPR003414">
    <property type="entry name" value="PP_kinase"/>
</dbReference>
<dbReference type="NCBIfam" id="NF003921">
    <property type="entry name" value="PRK05443.2-2"/>
    <property type="match status" value="1"/>
</dbReference>
<comment type="PTM">
    <text evidence="6 7">An intermediate of this reaction is the autophosphorylated ppk in which a phosphate is covalently linked to a histidine residue through a N-P bond.</text>
</comment>
<dbReference type="EC" id="2.7.4.1" evidence="6 7"/>
<feature type="active site" description="Phosphohistidine intermediate" evidence="6">
    <location>
        <position position="443"/>
    </location>
</feature>
<evidence type="ECO:0000256" key="6">
    <source>
        <dbReference type="HAMAP-Rule" id="MF_00347"/>
    </source>
</evidence>
<dbReference type="Gene3D" id="3.30.1840.10">
    <property type="entry name" value="Polyphosphate kinase middle domain"/>
    <property type="match status" value="1"/>
</dbReference>
<comment type="similarity">
    <text evidence="6 7">Belongs to the polyphosphate kinase 1 (PPK1) family.</text>
</comment>
<dbReference type="Pfam" id="PF17941">
    <property type="entry name" value="PP_kinase_C_1"/>
    <property type="match status" value="1"/>
</dbReference>
<evidence type="ECO:0000256" key="7">
    <source>
        <dbReference type="RuleBase" id="RU003800"/>
    </source>
</evidence>
<dbReference type="Pfam" id="PF13089">
    <property type="entry name" value="PP_kinase_N"/>
    <property type="match status" value="1"/>
</dbReference>
<dbReference type="PIRSF" id="PIRSF015589">
    <property type="entry name" value="PP_kinase"/>
    <property type="match status" value="1"/>
</dbReference>
<organism evidence="12 13">
    <name type="scientific">Geothrix limicola</name>
    <dbReference type="NCBI Taxonomy" id="2927978"/>
    <lineage>
        <taxon>Bacteria</taxon>
        <taxon>Pseudomonadati</taxon>
        <taxon>Acidobacteriota</taxon>
        <taxon>Holophagae</taxon>
        <taxon>Holophagales</taxon>
        <taxon>Holophagaceae</taxon>
        <taxon>Geothrix</taxon>
    </lineage>
</organism>
<evidence type="ECO:0000313" key="12">
    <source>
        <dbReference type="EMBL" id="GLH74355.1"/>
    </source>
</evidence>
<dbReference type="SUPFAM" id="SSF143724">
    <property type="entry name" value="PHP14-like"/>
    <property type="match status" value="1"/>
</dbReference>
<keyword evidence="3 6" id="KW-0547">Nucleotide-binding</keyword>
<reference evidence="12 13" key="1">
    <citation type="journal article" date="2023" name="Antonie Van Leeuwenhoek">
        <title>Mesoterricola silvestris gen. nov., sp. nov., Mesoterricola sediminis sp. nov., Geothrix oryzae sp. nov., Geothrix edaphica sp. nov., Geothrix rubra sp. nov., and Geothrix limicola sp. nov., six novel members of Acidobacteriota isolated from soils.</title>
        <authorList>
            <person name="Itoh H."/>
            <person name="Sugisawa Y."/>
            <person name="Mise K."/>
            <person name="Xu Z."/>
            <person name="Kuniyasu M."/>
            <person name="Ushijima N."/>
            <person name="Kawano K."/>
            <person name="Kobayashi E."/>
            <person name="Shiratori Y."/>
            <person name="Masuda Y."/>
            <person name="Senoo K."/>
        </authorList>
    </citation>
    <scope>NUCLEOTIDE SEQUENCE [LARGE SCALE GENOMIC DNA]</scope>
    <source>
        <strain evidence="12 13">Red804</strain>
    </source>
</reference>
<name>A0ABQ5QJ23_9BACT</name>
<feature type="domain" description="Polyphosphate kinase N-terminal" evidence="9">
    <location>
        <begin position="12"/>
        <end position="116"/>
    </location>
</feature>
<keyword evidence="2 6" id="KW-0808">Transferase</keyword>
<keyword evidence="6" id="KW-0479">Metal-binding</keyword>
<dbReference type="HAMAP" id="MF_00347">
    <property type="entry name" value="Polyphosphate_kinase"/>
    <property type="match status" value="1"/>
</dbReference>
<dbReference type="Gene3D" id="1.20.58.310">
    <property type="entry name" value="Polyphosphate kinase N-terminal domain"/>
    <property type="match status" value="1"/>
</dbReference>
<evidence type="ECO:0000256" key="2">
    <source>
        <dbReference type="ARBA" id="ARBA00022679"/>
    </source>
</evidence>
<evidence type="ECO:0000259" key="10">
    <source>
        <dbReference type="Pfam" id="PF13090"/>
    </source>
</evidence>
<evidence type="ECO:0000259" key="9">
    <source>
        <dbReference type="Pfam" id="PF13089"/>
    </source>
</evidence>
<feature type="binding site" evidence="6">
    <location>
        <position position="572"/>
    </location>
    <ligand>
        <name>ATP</name>
        <dbReference type="ChEBI" id="CHEBI:30616"/>
    </ligand>
</feature>
<comment type="catalytic activity">
    <reaction evidence="6 7">
        <text>[phosphate](n) + ATP = [phosphate](n+1) + ADP</text>
        <dbReference type="Rhea" id="RHEA:19573"/>
        <dbReference type="Rhea" id="RHEA-COMP:9859"/>
        <dbReference type="Rhea" id="RHEA-COMP:14280"/>
        <dbReference type="ChEBI" id="CHEBI:16838"/>
        <dbReference type="ChEBI" id="CHEBI:30616"/>
        <dbReference type="ChEBI" id="CHEBI:456216"/>
        <dbReference type="EC" id="2.7.4.1"/>
    </reaction>
</comment>
<dbReference type="NCBIfam" id="TIGR03705">
    <property type="entry name" value="poly_P_kin"/>
    <property type="match status" value="1"/>
</dbReference>
<keyword evidence="13" id="KW-1185">Reference proteome</keyword>
<dbReference type="InterPro" id="IPR036832">
    <property type="entry name" value="PPK_N_dom_sf"/>
</dbReference>
<dbReference type="GO" id="GO:0016301">
    <property type="term" value="F:kinase activity"/>
    <property type="evidence" value="ECO:0007669"/>
    <property type="project" value="UniProtKB-KW"/>
</dbReference>
<evidence type="ECO:0000259" key="8">
    <source>
        <dbReference type="Pfam" id="PF02503"/>
    </source>
</evidence>
<dbReference type="PANTHER" id="PTHR30218">
    <property type="entry name" value="POLYPHOSPHATE KINASE"/>
    <property type="match status" value="1"/>
</dbReference>
<keyword evidence="6" id="KW-0460">Magnesium</keyword>
<dbReference type="PANTHER" id="PTHR30218:SF0">
    <property type="entry name" value="POLYPHOSPHATE KINASE"/>
    <property type="match status" value="1"/>
</dbReference>
<dbReference type="SUPFAM" id="SSF56024">
    <property type="entry name" value="Phospholipase D/nuclease"/>
    <property type="match status" value="2"/>
</dbReference>
<keyword evidence="1 6" id="KW-0597">Phosphoprotein</keyword>
<dbReference type="InterPro" id="IPR025200">
    <property type="entry name" value="PPK_C_dom2"/>
</dbReference>
<dbReference type="Pfam" id="PF02503">
    <property type="entry name" value="PP_kinase"/>
    <property type="match status" value="1"/>
</dbReference>
<dbReference type="NCBIfam" id="NF003917">
    <property type="entry name" value="PRK05443.1-1"/>
    <property type="match status" value="1"/>
</dbReference>
<dbReference type="EMBL" id="BSDE01000006">
    <property type="protein sequence ID" value="GLH74355.1"/>
    <property type="molecule type" value="Genomic_DNA"/>
</dbReference>
<evidence type="ECO:0000256" key="4">
    <source>
        <dbReference type="ARBA" id="ARBA00022777"/>
    </source>
</evidence>
<dbReference type="RefSeq" id="WP_285576538.1">
    <property type="nucleotide sequence ID" value="NZ_BSDE01000006.1"/>
</dbReference>
<dbReference type="CDD" id="cd09165">
    <property type="entry name" value="PLDc_PaPPK1_C1_like"/>
    <property type="match status" value="1"/>
</dbReference>
<feature type="binding site" evidence="6">
    <location>
        <position position="600"/>
    </location>
    <ligand>
        <name>ATP</name>
        <dbReference type="ChEBI" id="CHEBI:30616"/>
    </ligand>
</feature>
<evidence type="ECO:0000259" key="11">
    <source>
        <dbReference type="Pfam" id="PF17941"/>
    </source>
</evidence>
<dbReference type="SUPFAM" id="SSF140356">
    <property type="entry name" value="PPK N-terminal domain-like"/>
    <property type="match status" value="1"/>
</dbReference>
<dbReference type="NCBIfam" id="NF003918">
    <property type="entry name" value="PRK05443.1-2"/>
    <property type="match status" value="1"/>
</dbReference>
<dbReference type="InterPro" id="IPR024953">
    <property type="entry name" value="PP_kinase_middle"/>
</dbReference>
<dbReference type="InterPro" id="IPR041108">
    <property type="entry name" value="PP_kinase_C_1"/>
</dbReference>
<feature type="domain" description="Polyphosphate kinase C-terminal" evidence="11">
    <location>
        <begin position="338"/>
        <end position="504"/>
    </location>
</feature>
<evidence type="ECO:0000256" key="1">
    <source>
        <dbReference type="ARBA" id="ARBA00022553"/>
    </source>
</evidence>
<keyword evidence="4 6" id="KW-0418">Kinase</keyword>
<dbReference type="Gene3D" id="3.30.870.10">
    <property type="entry name" value="Endonuclease Chain A"/>
    <property type="match status" value="2"/>
</dbReference>
<comment type="cofactor">
    <cofactor evidence="6">
        <name>Mg(2+)</name>
        <dbReference type="ChEBI" id="CHEBI:18420"/>
    </cofactor>
</comment>
<dbReference type="Pfam" id="PF13090">
    <property type="entry name" value="PP_kinase_C"/>
    <property type="match status" value="1"/>
</dbReference>
<evidence type="ECO:0000256" key="5">
    <source>
        <dbReference type="ARBA" id="ARBA00022840"/>
    </source>
</evidence>
<dbReference type="InterPro" id="IPR025198">
    <property type="entry name" value="PPK_N_dom"/>
</dbReference>
<comment type="caution">
    <text evidence="12">The sequence shown here is derived from an EMBL/GenBank/DDBJ whole genome shotgun (WGS) entry which is preliminary data.</text>
</comment>
<keyword evidence="5 6" id="KW-0067">ATP-binding</keyword>
<accession>A0ABQ5QJ23</accession>
<sequence length="710" mass="79851">MFHPIPRPEELLNRELSWLDFNARVMEEAEDATVPLLERVKFLSIVSNNWDEFFMVRVAGIWRQIDAGITQPGPDGLTPRQLLERVSSRIHTYSARQHELFHAILEPQLEAAGISILDPKRLDEAQRAFTLDYFEQSLLPLITPLAVDTGHPFPRLGNRALVLVVELEPDEDQLDGDLPASELSFIHVPTGLASRFLRVPSAPGTHAFVMLEDVVRHHLSRLFLGYTVRSCHAIRVTRDSDLPVEEDPSEDLLKTVEESLRDRRRGAVVRLQYEHGLSSAVLDMLIEEMELSPEDLYPCQGLTAFSDLMQLYGHLDLPHLKDTPLPPLPVPQLDQVGNIFDAISRNDILLNHPYQSFDDSVVRFVREAAEDPKVLAIKMTLYRVTASSPVAAALERAAERGKQVAAIVELRARFDEAANIAWARRLEKTGVHVVYGLPNHKIHCKACLVVRQEAAGIKRYCHFGTGNYNERTSRLYSDIGLLTARPEFGEDLSNLFNMLTGYTRPPRFHRILLAPQHMKKALKERIAREIGHARAGRPARMVLKMNALVDPQLIQMLYEAGREGVKVDLIVRGTCCLRPGVPGLSENIRALSILDRFLEHARIYHFANDGDPETLLSSADLMPRNLDRRVELAFPLVDPLLAAQVMEMVELQLHDTLKGRVLGPDGGVLRRGLDPQDPPLRSQLRIYEHTLLASGVGSLTQKLGPLDSDI</sequence>
<evidence type="ECO:0000256" key="3">
    <source>
        <dbReference type="ARBA" id="ARBA00022741"/>
    </source>
</evidence>
<proteinExistence type="inferred from homology"/>
<comment type="function">
    <text evidence="6 7">Catalyzes the reversible transfer of the terminal phosphate of ATP to form a long-chain polyphosphate (polyP).</text>
</comment>
<dbReference type="CDD" id="cd09168">
    <property type="entry name" value="PLDc_PaPPK1_C2_like"/>
    <property type="match status" value="1"/>
</dbReference>
<dbReference type="InterPro" id="IPR036830">
    <property type="entry name" value="PP_kinase_middle_dom_sf"/>
</dbReference>
<dbReference type="Proteomes" id="UP001165069">
    <property type="component" value="Unassembled WGS sequence"/>
</dbReference>
<evidence type="ECO:0000313" key="13">
    <source>
        <dbReference type="Proteomes" id="UP001165069"/>
    </source>
</evidence>
<feature type="binding site" evidence="6">
    <location>
        <position position="413"/>
    </location>
    <ligand>
        <name>Mg(2+)</name>
        <dbReference type="ChEBI" id="CHEBI:18420"/>
    </ligand>
</feature>
<feature type="binding site" evidence="6">
    <location>
        <position position="49"/>
    </location>
    <ligand>
        <name>ATP</name>
        <dbReference type="ChEBI" id="CHEBI:30616"/>
    </ligand>
</feature>
<feature type="binding site" evidence="6">
    <location>
        <position position="383"/>
    </location>
    <ligand>
        <name>Mg(2+)</name>
        <dbReference type="ChEBI" id="CHEBI:18420"/>
    </ligand>
</feature>
<feature type="domain" description="Polyphosphate kinase C-terminal" evidence="10">
    <location>
        <begin position="512"/>
        <end position="683"/>
    </location>
</feature>
<feature type="binding site" evidence="6">
    <location>
        <position position="476"/>
    </location>
    <ligand>
        <name>ATP</name>
        <dbReference type="ChEBI" id="CHEBI:30616"/>
    </ligand>
</feature>
<gene>
    <name evidence="6 12" type="primary">ppk</name>
    <name evidence="12" type="ORF">GETHLI_28570</name>
</gene>
<protein>
    <recommendedName>
        <fullName evidence="6 7">Polyphosphate kinase</fullName>
        <ecNumber evidence="6 7">2.7.4.1</ecNumber>
    </recommendedName>
    <alternativeName>
        <fullName evidence="6">ATP-polyphosphate phosphotransferase</fullName>
    </alternativeName>
    <alternativeName>
        <fullName evidence="6">Polyphosphoric acid kinase</fullName>
    </alternativeName>
</protein>